<dbReference type="Proteomes" id="UP001165481">
    <property type="component" value="Unassembled WGS sequence"/>
</dbReference>
<dbReference type="CDD" id="cd00364">
    <property type="entry name" value="Ribosomal_uS17"/>
    <property type="match status" value="1"/>
</dbReference>
<comment type="subunit">
    <text evidence="6">Part of the 30S ribosomal subunit.</text>
</comment>
<dbReference type="InterPro" id="IPR000266">
    <property type="entry name" value="Ribosomal_uS17"/>
</dbReference>
<dbReference type="PANTHER" id="PTHR10744:SF1">
    <property type="entry name" value="SMALL RIBOSOMAL SUBUNIT PROTEIN US17M"/>
    <property type="match status" value="1"/>
</dbReference>
<evidence type="ECO:0000256" key="4">
    <source>
        <dbReference type="ARBA" id="ARBA00022980"/>
    </source>
</evidence>
<dbReference type="PRINTS" id="PR00973">
    <property type="entry name" value="RIBOSOMALS17"/>
</dbReference>
<name>A0ABT7IK56_9BURK</name>
<comment type="function">
    <text evidence="6">One of the primary rRNA binding proteins, it binds specifically to the 5'-end of 16S ribosomal RNA.</text>
</comment>
<sequence>MTEEKVEKSEGHSLTGVVLSDKMDKTITVLVERRVKHPIYGKYVIKSRKVHVHDEANEAAEGDTVQISETRPVSKTVHWKLDRIVTKAQKI</sequence>
<dbReference type="PROSITE" id="PS00056">
    <property type="entry name" value="RIBOSOMAL_S17"/>
    <property type="match status" value="1"/>
</dbReference>
<proteinExistence type="inferred from homology"/>
<dbReference type="InterPro" id="IPR019984">
    <property type="entry name" value="Ribosomal_uS17_bact/chlr"/>
</dbReference>
<dbReference type="EMBL" id="JAKZJU020000001">
    <property type="protein sequence ID" value="MDL2058750.1"/>
    <property type="molecule type" value="Genomic_DNA"/>
</dbReference>
<keyword evidence="5 6" id="KW-0687">Ribonucleoprotein</keyword>
<evidence type="ECO:0000256" key="3">
    <source>
        <dbReference type="ARBA" id="ARBA00022884"/>
    </source>
</evidence>
<evidence type="ECO:0000256" key="5">
    <source>
        <dbReference type="ARBA" id="ARBA00023274"/>
    </source>
</evidence>
<dbReference type="Pfam" id="PF00366">
    <property type="entry name" value="Ribosomal_S17"/>
    <property type="match status" value="1"/>
</dbReference>
<evidence type="ECO:0000256" key="7">
    <source>
        <dbReference type="RuleBase" id="RU003872"/>
    </source>
</evidence>
<reference evidence="8" key="1">
    <citation type="submission" date="2023-03" db="EMBL/GenBank/DDBJ databases">
        <title>Mesosutterella sp. nov. isolated from porcine feces.</title>
        <authorList>
            <person name="Yu S."/>
        </authorList>
    </citation>
    <scope>NUCLEOTIDE SEQUENCE</scope>
    <source>
        <strain evidence="8">AGMB02718</strain>
    </source>
</reference>
<dbReference type="GO" id="GO:0005840">
    <property type="term" value="C:ribosome"/>
    <property type="evidence" value="ECO:0007669"/>
    <property type="project" value="UniProtKB-KW"/>
</dbReference>
<protein>
    <recommendedName>
        <fullName evidence="6">Small ribosomal subunit protein uS17</fullName>
    </recommendedName>
</protein>
<dbReference type="InterPro" id="IPR019979">
    <property type="entry name" value="Ribosomal_uS17_CS"/>
</dbReference>
<dbReference type="NCBIfam" id="NF004123">
    <property type="entry name" value="PRK05610.1"/>
    <property type="match status" value="1"/>
</dbReference>
<evidence type="ECO:0000313" key="9">
    <source>
        <dbReference type="Proteomes" id="UP001165481"/>
    </source>
</evidence>
<organism evidence="8 9">
    <name type="scientific">Mesosutterella faecium</name>
    <dbReference type="NCBI Taxonomy" id="2925194"/>
    <lineage>
        <taxon>Bacteria</taxon>
        <taxon>Pseudomonadati</taxon>
        <taxon>Pseudomonadota</taxon>
        <taxon>Betaproteobacteria</taxon>
        <taxon>Burkholderiales</taxon>
        <taxon>Sutterellaceae</taxon>
        <taxon>Mesosutterella</taxon>
    </lineage>
</organism>
<dbReference type="HAMAP" id="MF_01345_B">
    <property type="entry name" value="Ribosomal_uS17_B"/>
    <property type="match status" value="1"/>
</dbReference>
<keyword evidence="2 6" id="KW-0699">rRNA-binding</keyword>
<keyword evidence="9" id="KW-1185">Reference proteome</keyword>
<comment type="similarity">
    <text evidence="1 6 7">Belongs to the universal ribosomal protein uS17 family.</text>
</comment>
<dbReference type="RefSeq" id="WP_243376039.1">
    <property type="nucleotide sequence ID" value="NZ_JAKZJU020000001.1"/>
</dbReference>
<evidence type="ECO:0000256" key="6">
    <source>
        <dbReference type="HAMAP-Rule" id="MF_01345"/>
    </source>
</evidence>
<evidence type="ECO:0000313" key="8">
    <source>
        <dbReference type="EMBL" id="MDL2058750.1"/>
    </source>
</evidence>
<dbReference type="Gene3D" id="2.40.50.140">
    <property type="entry name" value="Nucleic acid-binding proteins"/>
    <property type="match status" value="1"/>
</dbReference>
<dbReference type="SUPFAM" id="SSF50249">
    <property type="entry name" value="Nucleic acid-binding proteins"/>
    <property type="match status" value="1"/>
</dbReference>
<evidence type="ECO:0000256" key="1">
    <source>
        <dbReference type="ARBA" id="ARBA00010254"/>
    </source>
</evidence>
<keyword evidence="4 6" id="KW-0689">Ribosomal protein</keyword>
<accession>A0ABT7IK56</accession>
<evidence type="ECO:0000256" key="2">
    <source>
        <dbReference type="ARBA" id="ARBA00022730"/>
    </source>
</evidence>
<dbReference type="InterPro" id="IPR012340">
    <property type="entry name" value="NA-bd_OB-fold"/>
</dbReference>
<dbReference type="NCBIfam" id="TIGR03635">
    <property type="entry name" value="uS17_bact"/>
    <property type="match status" value="1"/>
</dbReference>
<dbReference type="PANTHER" id="PTHR10744">
    <property type="entry name" value="40S RIBOSOMAL PROTEIN S11 FAMILY MEMBER"/>
    <property type="match status" value="1"/>
</dbReference>
<gene>
    <name evidence="6 8" type="primary">rpsQ</name>
    <name evidence="8" type="ORF">MUN46_002135</name>
</gene>
<comment type="caution">
    <text evidence="8">The sequence shown here is derived from an EMBL/GenBank/DDBJ whole genome shotgun (WGS) entry which is preliminary data.</text>
</comment>
<keyword evidence="3 6" id="KW-0694">RNA-binding</keyword>